<evidence type="ECO:0000256" key="1">
    <source>
        <dbReference type="SAM" id="MobiDB-lite"/>
    </source>
</evidence>
<dbReference type="OrthoDB" id="7438227at2759"/>
<evidence type="ECO:0000256" key="2">
    <source>
        <dbReference type="SAM" id="Phobius"/>
    </source>
</evidence>
<sequence>MQKVMMASDIAQDFTEQVMNSQFLSPVMFGDTGGNISSSKSSENFASRSRSRSRSRECLLSDQQQPFLHQHQQQYLQYQQLQQQQPKTEDPISDSAYTLACDSSQYSDDVDLWIRSNNTESTGVQGSRVVVVQRSTLAPSSSMDQGIWYLIAVLLPLFSVNNSVQWRCTASNVLGAAEIFLRHLSRFCGNAREQVRRLAQDQIARDLFATAMDIVLVVYAIGFLVLSLYQASIIG</sequence>
<feature type="region of interest" description="Disordered" evidence="1">
    <location>
        <begin position="34"/>
        <end position="56"/>
    </location>
</feature>
<keyword evidence="2" id="KW-0812">Transmembrane</keyword>
<accession>A0A9P0BP25</accession>
<proteinExistence type="predicted"/>
<protein>
    <submittedName>
        <fullName evidence="3">Uncharacterized protein</fullName>
    </submittedName>
</protein>
<keyword evidence="2" id="KW-0472">Membrane</keyword>
<dbReference type="EMBL" id="LR824015">
    <property type="protein sequence ID" value="CAH0582788.1"/>
    <property type="molecule type" value="Genomic_DNA"/>
</dbReference>
<organism evidence="3 4">
    <name type="scientific">Chrysodeixis includens</name>
    <name type="common">Soybean looper</name>
    <name type="synonym">Pseudoplusia includens</name>
    <dbReference type="NCBI Taxonomy" id="689277"/>
    <lineage>
        <taxon>Eukaryota</taxon>
        <taxon>Metazoa</taxon>
        <taxon>Ecdysozoa</taxon>
        <taxon>Arthropoda</taxon>
        <taxon>Hexapoda</taxon>
        <taxon>Insecta</taxon>
        <taxon>Pterygota</taxon>
        <taxon>Neoptera</taxon>
        <taxon>Endopterygota</taxon>
        <taxon>Lepidoptera</taxon>
        <taxon>Glossata</taxon>
        <taxon>Ditrysia</taxon>
        <taxon>Noctuoidea</taxon>
        <taxon>Noctuidae</taxon>
        <taxon>Plusiinae</taxon>
        <taxon>Chrysodeixis</taxon>
    </lineage>
</organism>
<feature type="compositionally biased region" description="Low complexity" evidence="1">
    <location>
        <begin position="37"/>
        <end position="48"/>
    </location>
</feature>
<reference evidence="3" key="1">
    <citation type="submission" date="2021-12" db="EMBL/GenBank/DDBJ databases">
        <authorList>
            <person name="King R."/>
        </authorList>
    </citation>
    <scope>NUCLEOTIDE SEQUENCE</scope>
</reference>
<evidence type="ECO:0000313" key="3">
    <source>
        <dbReference type="EMBL" id="CAH0582788.1"/>
    </source>
</evidence>
<evidence type="ECO:0000313" key="4">
    <source>
        <dbReference type="Proteomes" id="UP001154114"/>
    </source>
</evidence>
<keyword evidence="4" id="KW-1185">Reference proteome</keyword>
<gene>
    <name evidence="3" type="ORF">CINC_LOCUS1833</name>
</gene>
<feature type="transmembrane region" description="Helical" evidence="2">
    <location>
        <begin position="207"/>
        <end position="229"/>
    </location>
</feature>
<dbReference type="Proteomes" id="UP001154114">
    <property type="component" value="Chromosome 12"/>
</dbReference>
<keyword evidence="2" id="KW-1133">Transmembrane helix</keyword>
<name>A0A9P0BP25_CHRIL</name>
<dbReference type="AlphaFoldDB" id="A0A9P0BP25"/>